<comment type="caution">
    <text evidence="1">The sequence shown here is derived from an EMBL/GenBank/DDBJ whole genome shotgun (WGS) entry which is preliminary data.</text>
</comment>
<name>A0AAW1DAU8_9HEMI</name>
<protein>
    <submittedName>
        <fullName evidence="1">Uncharacterized protein</fullName>
    </submittedName>
</protein>
<proteinExistence type="predicted"/>
<sequence length="66" mass="7867">MQLFAFVTISRYADYIKISSESDKQCWQQNRSNLRILCPPYFKNGLSLLKFFFLYSTLILLNLDLH</sequence>
<organism evidence="1 2">
    <name type="scientific">Rhynocoris fuscipes</name>
    <dbReference type="NCBI Taxonomy" id="488301"/>
    <lineage>
        <taxon>Eukaryota</taxon>
        <taxon>Metazoa</taxon>
        <taxon>Ecdysozoa</taxon>
        <taxon>Arthropoda</taxon>
        <taxon>Hexapoda</taxon>
        <taxon>Insecta</taxon>
        <taxon>Pterygota</taxon>
        <taxon>Neoptera</taxon>
        <taxon>Paraneoptera</taxon>
        <taxon>Hemiptera</taxon>
        <taxon>Heteroptera</taxon>
        <taxon>Panheteroptera</taxon>
        <taxon>Cimicomorpha</taxon>
        <taxon>Reduviidae</taxon>
        <taxon>Harpactorinae</taxon>
        <taxon>Harpactorini</taxon>
        <taxon>Rhynocoris</taxon>
    </lineage>
</organism>
<dbReference type="Proteomes" id="UP001461498">
    <property type="component" value="Unassembled WGS sequence"/>
</dbReference>
<dbReference type="AlphaFoldDB" id="A0AAW1DAU8"/>
<accession>A0AAW1DAU8</accession>
<dbReference type="EMBL" id="JAPXFL010000004">
    <property type="protein sequence ID" value="KAK9508063.1"/>
    <property type="molecule type" value="Genomic_DNA"/>
</dbReference>
<gene>
    <name evidence="1" type="ORF">O3M35_007807</name>
</gene>
<evidence type="ECO:0000313" key="2">
    <source>
        <dbReference type="Proteomes" id="UP001461498"/>
    </source>
</evidence>
<evidence type="ECO:0000313" key="1">
    <source>
        <dbReference type="EMBL" id="KAK9508063.1"/>
    </source>
</evidence>
<keyword evidence="2" id="KW-1185">Reference proteome</keyword>
<reference evidence="1 2" key="1">
    <citation type="submission" date="2022-12" db="EMBL/GenBank/DDBJ databases">
        <title>Chromosome-level genome assembly of true bugs.</title>
        <authorList>
            <person name="Ma L."/>
            <person name="Li H."/>
        </authorList>
    </citation>
    <scope>NUCLEOTIDE SEQUENCE [LARGE SCALE GENOMIC DNA]</scope>
    <source>
        <strain evidence="1">Lab_2022b</strain>
    </source>
</reference>